<keyword evidence="2" id="KW-1185">Reference proteome</keyword>
<dbReference type="InParanoid" id="A9WFE0"/>
<evidence type="ECO:0000313" key="1">
    <source>
        <dbReference type="EMBL" id="ABY33878.1"/>
    </source>
</evidence>
<evidence type="ECO:0008006" key="3">
    <source>
        <dbReference type="Google" id="ProtNLM"/>
    </source>
</evidence>
<dbReference type="KEGG" id="cau:Caur_0638"/>
<dbReference type="CDD" id="cd15482">
    <property type="entry name" value="Sialidase_non-viral"/>
    <property type="match status" value="1"/>
</dbReference>
<dbReference type="PATRIC" id="fig|324602.8.peg.732"/>
<dbReference type="EnsemblBacteria" id="ABY33878">
    <property type="protein sequence ID" value="ABY33878"/>
    <property type="gene ID" value="Caur_0638"/>
</dbReference>
<dbReference type="AlphaFoldDB" id="A9WFE0"/>
<proteinExistence type="predicted"/>
<evidence type="ECO:0000313" key="2">
    <source>
        <dbReference type="Proteomes" id="UP000002008"/>
    </source>
</evidence>
<dbReference type="EMBL" id="CP000909">
    <property type="protein sequence ID" value="ABY33878.1"/>
    <property type="molecule type" value="Genomic_DNA"/>
</dbReference>
<sequence length="780" mass="82821">MLRTTSLITVICFIVVTLAGLLPIPSQAQEGASFIREIDIAASNTKYPQLAVDANGVYVSATDGISGSEDGTVKLWVKGEEDAAFPAPLSLGTVAAGIAQDWVQTAVATAPTGEVYVLWIDQVAKTIKFRRREPGGAWNPATFEIMRGHIFAVEPAMAVRTNGQIVAAWRDDKNINYAFSNDRGTTWSAVGSVPGALAYKSQTAMAAGPNGELAITFTRDTPRPLHVMVSLWTGTGFGTPVDVNGSTSAVFADASVAFSADPAPNTRIAVAFRGADDGIFFAEKLVSNFSGPWSASTLISGKGDGRVNIDYDQRGNLHMAWIRQGTSRSVNQLFYAVRPANQGFLPVVSAPTVAPVFNAWADARVGARSYMHVVHEFFQGTAPRPRYALFQAPGAAFGSRPLIENDVAVVGGDSKVTVNVTFPDLTTSNLPDQVRWRWGAPPTDTENDSGGWQPFNPSGPTSVLTVPIPESLRTDAGCVERVLYTQLRRSENNLIDQVRSDAVIIDAGVLASATVGNPFSRLKTSPFTGITTADTIGEGGASDGHPDYTRVPAIYVELRSVGDCSGLQNFALAPNATALNSVSTLTISGNRFANILPYPDTVAEGPLPVVVRMRDTLGNSMHLTRTLIYDVTPPVLNGGTLQVQPIPGSATIIVNLEFSNIAVTDNLYPGRGFWGVWLANSRVPVANPATDPSLVWFPVAAPGDTNSFNVVWSLASGLPEEQLTPGPYYVYARILDGAGNPSVSGSPTTTAQPAASVLPAGVITLDQVTFPQVYVPLLNR</sequence>
<reference evidence="2" key="1">
    <citation type="journal article" date="2011" name="BMC Genomics">
        <title>Complete genome sequence of the filamentous anoxygenic phototrophic bacterium Chloroflexus aurantiacus.</title>
        <authorList>
            <person name="Tang K.H."/>
            <person name="Barry K."/>
            <person name="Chertkov O."/>
            <person name="Dalin E."/>
            <person name="Han C.S."/>
            <person name="Hauser L.J."/>
            <person name="Honchak B.M."/>
            <person name="Karbach L.E."/>
            <person name="Land M.L."/>
            <person name="Lapidus A."/>
            <person name="Larimer F.W."/>
            <person name="Mikhailova N."/>
            <person name="Pitluck S."/>
            <person name="Pierson B.K."/>
            <person name="Blankenship R.E."/>
        </authorList>
    </citation>
    <scope>NUCLEOTIDE SEQUENCE [LARGE SCALE GENOMIC DNA]</scope>
    <source>
        <strain evidence="2">ATCC 29366 / DSM 635 / J-10-fl</strain>
    </source>
</reference>
<accession>A9WFE0</accession>
<dbReference type="eggNOG" id="ENOG502ZI4C">
    <property type="taxonomic scope" value="Bacteria"/>
</dbReference>
<gene>
    <name evidence="1" type="ordered locus">Caur_0638</name>
</gene>
<dbReference type="SUPFAM" id="SSF89372">
    <property type="entry name" value="Fucose-specific lectin"/>
    <property type="match status" value="1"/>
</dbReference>
<name>A9WFE0_CHLAA</name>
<dbReference type="RefSeq" id="WP_012256534.1">
    <property type="nucleotide sequence ID" value="NC_010175.1"/>
</dbReference>
<organism evidence="1 2">
    <name type="scientific">Chloroflexus aurantiacus (strain ATCC 29366 / DSM 635 / J-10-fl)</name>
    <dbReference type="NCBI Taxonomy" id="324602"/>
    <lineage>
        <taxon>Bacteria</taxon>
        <taxon>Bacillati</taxon>
        <taxon>Chloroflexota</taxon>
        <taxon>Chloroflexia</taxon>
        <taxon>Chloroflexales</taxon>
        <taxon>Chloroflexineae</taxon>
        <taxon>Chloroflexaceae</taxon>
        <taxon>Chloroflexus</taxon>
    </lineage>
</organism>
<dbReference type="HOGENOM" id="CLU_357055_0_0_0"/>
<dbReference type="Proteomes" id="UP000002008">
    <property type="component" value="Chromosome"/>
</dbReference>
<protein>
    <recommendedName>
        <fullName evidence="3">Exo-alpha-sialidase</fullName>
    </recommendedName>
</protein>